<dbReference type="AlphaFoldDB" id="A0A0F8VT55"/>
<sequence length="146" mass="17548">GLPFQMCHFHQQQIMTKYLTKRPRLTAGKELRQMAFMLGDICEKCFELKLATWHEKWHDFLKERTTNTETGKWHYTHRRLRSAHRSLKTNSPYLFTYKRYPELDIPNTTNSLDGWFSHLKELVQIHRGVKADIKHKIINSLLQNRP</sequence>
<proteinExistence type="predicted"/>
<protein>
    <recommendedName>
        <fullName evidence="2">Transposase</fullName>
    </recommendedName>
</protein>
<reference evidence="1" key="1">
    <citation type="journal article" date="2015" name="Nature">
        <title>Complex archaea that bridge the gap between prokaryotes and eukaryotes.</title>
        <authorList>
            <person name="Spang A."/>
            <person name="Saw J.H."/>
            <person name="Jorgensen S.L."/>
            <person name="Zaremba-Niedzwiedzka K."/>
            <person name="Martijn J."/>
            <person name="Lind A.E."/>
            <person name="van Eijk R."/>
            <person name="Schleper C."/>
            <person name="Guy L."/>
            <person name="Ettema T.J."/>
        </authorList>
    </citation>
    <scope>NUCLEOTIDE SEQUENCE</scope>
</reference>
<gene>
    <name evidence="1" type="ORF">LCGC14_3154190</name>
</gene>
<evidence type="ECO:0008006" key="2">
    <source>
        <dbReference type="Google" id="ProtNLM"/>
    </source>
</evidence>
<feature type="non-terminal residue" evidence="1">
    <location>
        <position position="1"/>
    </location>
</feature>
<evidence type="ECO:0000313" key="1">
    <source>
        <dbReference type="EMBL" id="KKK47538.1"/>
    </source>
</evidence>
<name>A0A0F8VT55_9ZZZZ</name>
<accession>A0A0F8VT55</accession>
<organism evidence="1">
    <name type="scientific">marine sediment metagenome</name>
    <dbReference type="NCBI Taxonomy" id="412755"/>
    <lineage>
        <taxon>unclassified sequences</taxon>
        <taxon>metagenomes</taxon>
        <taxon>ecological metagenomes</taxon>
    </lineage>
</organism>
<comment type="caution">
    <text evidence="1">The sequence shown here is derived from an EMBL/GenBank/DDBJ whole genome shotgun (WGS) entry which is preliminary data.</text>
</comment>
<dbReference type="EMBL" id="LAZR01069530">
    <property type="protein sequence ID" value="KKK47538.1"/>
    <property type="molecule type" value="Genomic_DNA"/>
</dbReference>